<dbReference type="OrthoDB" id="37622at2"/>
<dbReference type="GO" id="GO:0010038">
    <property type="term" value="P:response to metal ion"/>
    <property type="evidence" value="ECO:0007669"/>
    <property type="project" value="InterPro"/>
</dbReference>
<protein>
    <submittedName>
        <fullName evidence="2">Cation tolerance protein CutA</fullName>
    </submittedName>
</protein>
<organism evidence="2 3">
    <name type="scientific">Methylacidiphilum caldifontis</name>
    <dbReference type="NCBI Taxonomy" id="2795386"/>
    <lineage>
        <taxon>Bacteria</taxon>
        <taxon>Pseudomonadati</taxon>
        <taxon>Verrucomicrobiota</taxon>
        <taxon>Methylacidiphilae</taxon>
        <taxon>Methylacidiphilales</taxon>
        <taxon>Methylacidiphilaceae</taxon>
        <taxon>Methylacidiphilum (ex Ratnadevi et al. 2023)</taxon>
    </lineage>
</organism>
<accession>A0A4Y8PBS1</accession>
<comment type="similarity">
    <text evidence="1">Belongs to the CutA family.</text>
</comment>
<reference evidence="2 3" key="1">
    <citation type="submission" date="2016-05" db="EMBL/GenBank/DDBJ databases">
        <title>Diversity and Homogeneity among Thermoacidophilic Verrucomicrobia Methanotrophs Linked with Geographical Origin.</title>
        <authorList>
            <person name="Erikstad H.-A."/>
            <person name="Smestad N.B."/>
            <person name="Ceballos R.M."/>
            <person name="Birkeland N.-K."/>
        </authorList>
    </citation>
    <scope>NUCLEOTIDE SEQUENCE [LARGE SCALE GENOMIC DNA]</scope>
    <source>
        <strain evidence="2 3">Phi</strain>
    </source>
</reference>
<dbReference type="EMBL" id="LXQC01000139">
    <property type="protein sequence ID" value="TFE68599.1"/>
    <property type="molecule type" value="Genomic_DNA"/>
</dbReference>
<dbReference type="AlphaFoldDB" id="A0A4Y8PBS1"/>
<keyword evidence="3" id="KW-1185">Reference proteome</keyword>
<comment type="caution">
    <text evidence="2">The sequence shown here is derived from an EMBL/GenBank/DDBJ whole genome shotgun (WGS) entry which is preliminary data.</text>
</comment>
<dbReference type="RefSeq" id="WP_134440094.1">
    <property type="nucleotide sequence ID" value="NZ_LXQC01000139.1"/>
</dbReference>
<dbReference type="PANTHER" id="PTHR23419">
    <property type="entry name" value="DIVALENT CATION TOLERANCE CUTA-RELATED"/>
    <property type="match status" value="1"/>
</dbReference>
<dbReference type="Gene3D" id="3.30.70.120">
    <property type="match status" value="1"/>
</dbReference>
<dbReference type="GO" id="GO:0005507">
    <property type="term" value="F:copper ion binding"/>
    <property type="evidence" value="ECO:0007669"/>
    <property type="project" value="TreeGrafter"/>
</dbReference>
<gene>
    <name evidence="2" type="ORF">A7Q10_08090</name>
</gene>
<dbReference type="Pfam" id="PF03091">
    <property type="entry name" value="CutA1"/>
    <property type="match status" value="1"/>
</dbReference>
<dbReference type="InterPro" id="IPR004323">
    <property type="entry name" value="Ion_tolerance_CutA"/>
</dbReference>
<proteinExistence type="inferred from homology"/>
<dbReference type="InterPro" id="IPR011322">
    <property type="entry name" value="N-reg_PII-like_a/b"/>
</dbReference>
<evidence type="ECO:0000313" key="3">
    <source>
        <dbReference type="Proteomes" id="UP000297713"/>
    </source>
</evidence>
<dbReference type="PANTHER" id="PTHR23419:SF8">
    <property type="entry name" value="FI09726P"/>
    <property type="match status" value="1"/>
</dbReference>
<dbReference type="Proteomes" id="UP000297713">
    <property type="component" value="Unassembled WGS sequence"/>
</dbReference>
<evidence type="ECO:0000313" key="2">
    <source>
        <dbReference type="EMBL" id="TFE68599.1"/>
    </source>
</evidence>
<sequence length="104" mass="12343">MEPQIILISCASIEEGQKIAKRLLDERLASCVNVIPQIYSYYWWENKQEEAPEILLIVKTSKEKWDKLVMTVKANHSYQCPEIISFEPSQVFHPYLSWWQNELK</sequence>
<dbReference type="SUPFAM" id="SSF54913">
    <property type="entry name" value="GlnB-like"/>
    <property type="match status" value="1"/>
</dbReference>
<dbReference type="InterPro" id="IPR015867">
    <property type="entry name" value="N-reg_PII/ATP_PRibTrfase_C"/>
</dbReference>
<evidence type="ECO:0000256" key="1">
    <source>
        <dbReference type="ARBA" id="ARBA00010169"/>
    </source>
</evidence>
<name>A0A4Y8PBS1_9BACT</name>